<name>A0ABM9N2P6_9LACO</name>
<proteinExistence type="predicted"/>
<reference evidence="1 2" key="1">
    <citation type="submission" date="2023-10" db="EMBL/GenBank/DDBJ databases">
        <authorList>
            <person name="Botero Cardona J."/>
        </authorList>
    </citation>
    <scope>NUCLEOTIDE SEQUENCE [LARGE SCALE GENOMIC DNA]</scope>
    <source>
        <strain evidence="1 2">R-55214</strain>
    </source>
</reference>
<dbReference type="Proteomes" id="UP001314166">
    <property type="component" value="Unassembled WGS sequence"/>
</dbReference>
<sequence>MNKKFTEEEYQAIAKAGDKAANEVFGLIDSRVDFEELLRMEAPNQDNVFYPEFNLYNQEIMAIANPATREEAKEKYVEKEKKYYWISKNHLPNGKFRVLVNSSESYPIEMFYPSTKPCTPFTESEVREACFNPDMFEREEVE</sequence>
<protein>
    <recommendedName>
        <fullName evidence="3">DUF1642 domain-containing protein</fullName>
    </recommendedName>
</protein>
<dbReference type="RefSeq" id="WP_338348605.1">
    <property type="nucleotide sequence ID" value="NZ_CAUZMB010000025.1"/>
</dbReference>
<comment type="caution">
    <text evidence="1">The sequence shown here is derived from an EMBL/GenBank/DDBJ whole genome shotgun (WGS) entry which is preliminary data.</text>
</comment>
<organism evidence="1 2">
    <name type="scientific">Fructobacillus evanidus</name>
    <dbReference type="NCBI Taxonomy" id="3064281"/>
    <lineage>
        <taxon>Bacteria</taxon>
        <taxon>Bacillati</taxon>
        <taxon>Bacillota</taxon>
        <taxon>Bacilli</taxon>
        <taxon>Lactobacillales</taxon>
        <taxon>Lactobacillaceae</taxon>
        <taxon>Fructobacillus</taxon>
    </lineage>
</organism>
<evidence type="ECO:0000313" key="2">
    <source>
        <dbReference type="Proteomes" id="UP001314166"/>
    </source>
</evidence>
<evidence type="ECO:0000313" key="1">
    <source>
        <dbReference type="EMBL" id="CAK1255307.1"/>
    </source>
</evidence>
<accession>A0ABM9N2P6</accession>
<evidence type="ECO:0008006" key="3">
    <source>
        <dbReference type="Google" id="ProtNLM"/>
    </source>
</evidence>
<keyword evidence="2" id="KW-1185">Reference proteome</keyword>
<dbReference type="EMBL" id="CAUZMB010000025">
    <property type="protein sequence ID" value="CAK1255307.1"/>
    <property type="molecule type" value="Genomic_DNA"/>
</dbReference>
<gene>
    <name evidence="1" type="ORF">R55214_HHFBAMCI_01700</name>
</gene>